<dbReference type="Gene3D" id="3.90.550.10">
    <property type="entry name" value="Spore Coat Polysaccharide Biosynthesis Protein SpsA, Chain A"/>
    <property type="match status" value="1"/>
</dbReference>
<organism evidence="2 3">
    <name type="scientific">Methylobacterium brachiatum</name>
    <dbReference type="NCBI Taxonomy" id="269660"/>
    <lineage>
        <taxon>Bacteria</taxon>
        <taxon>Pseudomonadati</taxon>
        <taxon>Pseudomonadota</taxon>
        <taxon>Alphaproteobacteria</taxon>
        <taxon>Hyphomicrobiales</taxon>
        <taxon>Methylobacteriaceae</taxon>
        <taxon>Methylobacterium</taxon>
    </lineage>
</organism>
<dbReference type="EMBL" id="JBELQD010000023">
    <property type="protein sequence ID" value="MER2290374.1"/>
    <property type="molecule type" value="Genomic_DNA"/>
</dbReference>
<dbReference type="SUPFAM" id="SSF53448">
    <property type="entry name" value="Nucleotide-diphospho-sugar transferases"/>
    <property type="match status" value="1"/>
</dbReference>
<sequence length="338" mass="37889">MEKEPRIAVVITCFNYETYVGKAIRSVLDQKTADCELVVIDDGSTDRSWDVIQETGARAYRIANGGQRSACLYGLGQTRAPFVLFLDADDELAPGALARILQVLDPNVAKVQFCLTCIDATGRVITERYPALEAFRSQDKVVDEILRSGVYQTPPTSGNVFRRDVCEVLHHCAYDNAVDGVILLVAPFMGDVVSLSETLGLYRVHGQNDSGLGRAPRAETFERDLRRFELRLAHLRRLVGQLRPEAVLIEAERTYYFRFMDFSAALVRGTRYGSRGFLDLLRAILTEPRPLKWKVATALFFVAMFLAPLRQAQALLAFRFSVGQRSARRFLRAANASQ</sequence>
<dbReference type="InterPro" id="IPR050834">
    <property type="entry name" value="Glycosyltransf_2"/>
</dbReference>
<keyword evidence="3" id="KW-1185">Reference proteome</keyword>
<proteinExistence type="predicted"/>
<dbReference type="InterPro" id="IPR001173">
    <property type="entry name" value="Glyco_trans_2-like"/>
</dbReference>
<dbReference type="InterPro" id="IPR029044">
    <property type="entry name" value="Nucleotide-diphossugar_trans"/>
</dbReference>
<evidence type="ECO:0000313" key="2">
    <source>
        <dbReference type="EMBL" id="MER2290374.1"/>
    </source>
</evidence>
<feature type="domain" description="Glycosyltransferase 2-like" evidence="1">
    <location>
        <begin position="9"/>
        <end position="109"/>
    </location>
</feature>
<evidence type="ECO:0000313" key="3">
    <source>
        <dbReference type="Proteomes" id="UP001432995"/>
    </source>
</evidence>
<reference evidence="2" key="1">
    <citation type="submission" date="2024-06" db="EMBL/GenBank/DDBJ databases">
        <authorList>
            <person name="Campbell A.G."/>
        </authorList>
    </citation>
    <scope>NUCLEOTIDE SEQUENCE</scope>
    <source>
        <strain evidence="2">EM17</strain>
    </source>
</reference>
<dbReference type="CDD" id="cd00761">
    <property type="entry name" value="Glyco_tranf_GTA_type"/>
    <property type="match status" value="1"/>
</dbReference>
<dbReference type="GO" id="GO:0016757">
    <property type="term" value="F:glycosyltransferase activity"/>
    <property type="evidence" value="ECO:0007669"/>
    <property type="project" value="UniProtKB-KW"/>
</dbReference>
<protein>
    <submittedName>
        <fullName evidence="2">Glycosyltransferase family 2 protein</fullName>
        <ecNumber evidence="2">2.4.-.-</ecNumber>
    </submittedName>
</protein>
<dbReference type="Pfam" id="PF00535">
    <property type="entry name" value="Glycos_transf_2"/>
    <property type="match status" value="1"/>
</dbReference>
<keyword evidence="2" id="KW-0808">Transferase</keyword>
<dbReference type="PANTHER" id="PTHR43685:SF2">
    <property type="entry name" value="GLYCOSYLTRANSFERASE 2-LIKE DOMAIN-CONTAINING PROTEIN"/>
    <property type="match status" value="1"/>
</dbReference>
<name>A0ABV1R6A6_9HYPH</name>
<keyword evidence="2" id="KW-0328">Glycosyltransferase</keyword>
<accession>A0ABV1R6A6</accession>
<evidence type="ECO:0000259" key="1">
    <source>
        <dbReference type="Pfam" id="PF00535"/>
    </source>
</evidence>
<dbReference type="RefSeq" id="WP_122161318.1">
    <property type="nucleotide sequence ID" value="NZ_CP033231.1"/>
</dbReference>
<dbReference type="PANTHER" id="PTHR43685">
    <property type="entry name" value="GLYCOSYLTRANSFERASE"/>
    <property type="match status" value="1"/>
</dbReference>
<gene>
    <name evidence="2" type="ORF">ABS770_19070</name>
</gene>
<dbReference type="Proteomes" id="UP001432995">
    <property type="component" value="Unassembled WGS sequence"/>
</dbReference>
<dbReference type="EC" id="2.4.-.-" evidence="2"/>
<comment type="caution">
    <text evidence="2">The sequence shown here is derived from an EMBL/GenBank/DDBJ whole genome shotgun (WGS) entry which is preliminary data.</text>
</comment>